<dbReference type="InterPro" id="IPR005133">
    <property type="entry name" value="PhaG_MnhG_YufB"/>
</dbReference>
<dbReference type="GO" id="GO:0015385">
    <property type="term" value="F:sodium:proton antiporter activity"/>
    <property type="evidence" value="ECO:0007669"/>
    <property type="project" value="TreeGrafter"/>
</dbReference>
<gene>
    <name evidence="4" type="ORF">SAMN05421810_11547</name>
</gene>
<dbReference type="AlphaFoldDB" id="A0A1I6AWW5"/>
<keyword evidence="3" id="KW-1133">Transmembrane helix</keyword>
<dbReference type="STRING" id="587909.SAMN05421810_11547"/>
<keyword evidence="3" id="KW-0812">Transmembrane</keyword>
<sequence length="137" mass="14079">MSAGTVGTITDVASAVLLLSGALLCLVGTVGLLRFPDLLSRLQAATKPQTLGLLLVLAGAALRVEPRYAAGIALVALFQVITAPVLAQLFGRAAYQIGAVAWGTLRTDALAERLRTEEADRAGRTGGDGERPADPAD</sequence>
<evidence type="ECO:0000313" key="4">
    <source>
        <dbReference type="EMBL" id="SFQ73174.1"/>
    </source>
</evidence>
<evidence type="ECO:0000256" key="2">
    <source>
        <dbReference type="SAM" id="MobiDB-lite"/>
    </source>
</evidence>
<organism evidence="4 5">
    <name type="scientific">Amycolatopsis arida</name>
    <dbReference type="NCBI Taxonomy" id="587909"/>
    <lineage>
        <taxon>Bacteria</taxon>
        <taxon>Bacillati</taxon>
        <taxon>Actinomycetota</taxon>
        <taxon>Actinomycetes</taxon>
        <taxon>Pseudonocardiales</taxon>
        <taxon>Pseudonocardiaceae</taxon>
        <taxon>Amycolatopsis</taxon>
    </lineage>
</organism>
<evidence type="ECO:0000313" key="5">
    <source>
        <dbReference type="Proteomes" id="UP000198727"/>
    </source>
</evidence>
<feature type="transmembrane region" description="Helical" evidence="3">
    <location>
        <begin position="68"/>
        <end position="87"/>
    </location>
</feature>
<comment type="similarity">
    <text evidence="1">Belongs to the CPA3 antiporters (TC 2.A.63) subunit G family.</text>
</comment>
<dbReference type="NCBIfam" id="TIGR01300">
    <property type="entry name" value="CPA3_mnhG_phaG"/>
    <property type="match status" value="1"/>
</dbReference>
<dbReference type="Proteomes" id="UP000198727">
    <property type="component" value="Unassembled WGS sequence"/>
</dbReference>
<dbReference type="EMBL" id="FOWW01000015">
    <property type="protein sequence ID" value="SFQ73174.1"/>
    <property type="molecule type" value="Genomic_DNA"/>
</dbReference>
<reference evidence="5" key="1">
    <citation type="submission" date="2016-10" db="EMBL/GenBank/DDBJ databases">
        <authorList>
            <person name="Varghese N."/>
            <person name="Submissions S."/>
        </authorList>
    </citation>
    <scope>NUCLEOTIDE SEQUENCE [LARGE SCALE GENOMIC DNA]</scope>
    <source>
        <strain evidence="5">CGMCC 4.5579</strain>
    </source>
</reference>
<dbReference type="PANTHER" id="PTHR34703">
    <property type="entry name" value="ANTIPORTER SUBUNIT MNHG2-RELATED"/>
    <property type="match status" value="1"/>
</dbReference>
<accession>A0A1I6AWW5</accession>
<dbReference type="Pfam" id="PF03334">
    <property type="entry name" value="PhaG_MnhG_YufB"/>
    <property type="match status" value="1"/>
</dbReference>
<feature type="transmembrane region" description="Helical" evidence="3">
    <location>
        <begin position="12"/>
        <end position="33"/>
    </location>
</feature>
<dbReference type="PANTHER" id="PTHR34703:SF1">
    <property type="entry name" value="ANTIPORTER SUBUNIT MNHG2-RELATED"/>
    <property type="match status" value="1"/>
</dbReference>
<feature type="region of interest" description="Disordered" evidence="2">
    <location>
        <begin position="116"/>
        <end position="137"/>
    </location>
</feature>
<keyword evidence="5" id="KW-1185">Reference proteome</keyword>
<keyword evidence="3" id="KW-0472">Membrane</keyword>
<dbReference type="RefSeq" id="WP_341770887.1">
    <property type="nucleotide sequence ID" value="NZ_FOWW01000015.1"/>
</dbReference>
<dbReference type="NCBIfam" id="NF009314">
    <property type="entry name" value="PRK12674.1-2"/>
    <property type="match status" value="1"/>
</dbReference>
<name>A0A1I6AWW5_9PSEU</name>
<proteinExistence type="inferred from homology"/>
<evidence type="ECO:0000256" key="1">
    <source>
        <dbReference type="ARBA" id="ARBA00008404"/>
    </source>
</evidence>
<protein>
    <submittedName>
        <fullName evidence="4">Multicomponent Na+:H+ antiporter subunit G</fullName>
    </submittedName>
</protein>
<evidence type="ECO:0000256" key="3">
    <source>
        <dbReference type="SAM" id="Phobius"/>
    </source>
</evidence>